<evidence type="ECO:0000256" key="5">
    <source>
        <dbReference type="ARBA" id="ARBA00022786"/>
    </source>
</evidence>
<organism evidence="10 11">
    <name type="scientific">Mortierella alpina</name>
    <name type="common">Oleaginous fungus</name>
    <name type="synonym">Mortierella renispora</name>
    <dbReference type="NCBI Taxonomy" id="64518"/>
    <lineage>
        <taxon>Eukaryota</taxon>
        <taxon>Fungi</taxon>
        <taxon>Fungi incertae sedis</taxon>
        <taxon>Mucoromycota</taxon>
        <taxon>Mortierellomycotina</taxon>
        <taxon>Mortierellomycetes</taxon>
        <taxon>Mortierellales</taxon>
        <taxon>Mortierellaceae</taxon>
        <taxon>Mortierella</taxon>
    </lineage>
</organism>
<name>A0A9P7ZYI1_MORAP</name>
<proteinExistence type="inferred from homology"/>
<evidence type="ECO:0000256" key="3">
    <source>
        <dbReference type="ARBA" id="ARBA00012759"/>
    </source>
</evidence>
<feature type="region of interest" description="Disordered" evidence="8">
    <location>
        <begin position="563"/>
        <end position="585"/>
    </location>
</feature>
<evidence type="ECO:0000313" key="10">
    <source>
        <dbReference type="EMBL" id="KAG9321062.1"/>
    </source>
</evidence>
<sequence>MNSVLQALASLPSLHAYLEARREIGHDPDSITLALDETVEMLNVLHWQPTTRRLVSMIETVKAKASHVLTSQQQDAQELFQILSSQMSEEREKLDHPTISSLLDRTAVSEILNPPTGARSSRRPSVSSVMSSSLSLSPSSPSQRRSSPSSPKAESPGNSQEDTEMASSTMMSASMTLDRSELEKYQRAKSPFMGLLASRVSCVDCGYTAAIRHSTFDNLSLSIPQMASYSCTLQDCLYSFIHLDTISDFNCRKCTLVKASKDLEQKIQQVKEDLLAKEDRDRRKREQQQDDQGQEPTEDHVPSARDNELEDGSQNTQQPAKDTQKLRRRSAGNDVTRASKRLTLAELSGFKDRIDYCLQTDIEMDLSPIELTPVRSRRTTKHSMIAKPPQTLCLHLNRSMITPTGQMSKNSCRVQFGSRLEFTPFTTSGHLTTVATKSMSARRGSAAAASFSGGGSMGMSGIGSIGAGVGIMGTSAIFARRGSLGDGISPSPAWSNSTKLSVHSTSVGAADPSLNPNGRDPSHTGSVTLEEADDDRVWYRLCAVVVHLGSHNSGHFVTYRRISSASPSSPQSSEASLPKSQRVQKEEDNVDRDLWWRISDEDVQIVEWSLVRAAEAYMLFYEKEH</sequence>
<evidence type="ECO:0000256" key="1">
    <source>
        <dbReference type="ARBA" id="ARBA00000707"/>
    </source>
</evidence>
<evidence type="ECO:0000256" key="7">
    <source>
        <dbReference type="ARBA" id="ARBA00022807"/>
    </source>
</evidence>
<dbReference type="GO" id="GO:0004843">
    <property type="term" value="F:cysteine-type deubiquitinase activity"/>
    <property type="evidence" value="ECO:0007669"/>
    <property type="project" value="UniProtKB-EC"/>
</dbReference>
<dbReference type="AlphaFoldDB" id="A0A9P7ZYI1"/>
<dbReference type="EMBL" id="JAIFTL010000234">
    <property type="protein sequence ID" value="KAG9321062.1"/>
    <property type="molecule type" value="Genomic_DNA"/>
</dbReference>
<dbReference type="PROSITE" id="PS00973">
    <property type="entry name" value="USP_2"/>
    <property type="match status" value="1"/>
</dbReference>
<feature type="region of interest" description="Disordered" evidence="8">
    <location>
        <begin position="274"/>
        <end position="334"/>
    </location>
</feature>
<accession>A0A9P7ZYI1</accession>
<dbReference type="InterPro" id="IPR001394">
    <property type="entry name" value="Peptidase_C19_UCH"/>
</dbReference>
<evidence type="ECO:0000256" key="2">
    <source>
        <dbReference type="ARBA" id="ARBA00009085"/>
    </source>
</evidence>
<dbReference type="InterPro" id="IPR028889">
    <property type="entry name" value="USP"/>
</dbReference>
<evidence type="ECO:0000259" key="9">
    <source>
        <dbReference type="PROSITE" id="PS50235"/>
    </source>
</evidence>
<comment type="catalytic activity">
    <reaction evidence="1">
        <text>Thiol-dependent hydrolysis of ester, thioester, amide, peptide and isopeptide bonds formed by the C-terminal Gly of ubiquitin (a 76-residue protein attached to proteins as an intracellular targeting signal).</text>
        <dbReference type="EC" id="3.4.19.12"/>
    </reaction>
</comment>
<dbReference type="GO" id="GO:0016579">
    <property type="term" value="P:protein deubiquitination"/>
    <property type="evidence" value="ECO:0007669"/>
    <property type="project" value="InterPro"/>
</dbReference>
<feature type="domain" description="USP" evidence="9">
    <location>
        <begin position="1"/>
        <end position="624"/>
    </location>
</feature>
<feature type="compositionally biased region" description="Low complexity" evidence="8">
    <location>
        <begin position="563"/>
        <end position="580"/>
    </location>
</feature>
<dbReference type="SUPFAM" id="SSF54001">
    <property type="entry name" value="Cysteine proteinases"/>
    <property type="match status" value="1"/>
</dbReference>
<comment type="similarity">
    <text evidence="2">Belongs to the peptidase C19 family.</text>
</comment>
<dbReference type="InterPro" id="IPR050164">
    <property type="entry name" value="Peptidase_C19"/>
</dbReference>
<evidence type="ECO:0000256" key="6">
    <source>
        <dbReference type="ARBA" id="ARBA00022801"/>
    </source>
</evidence>
<dbReference type="PROSITE" id="PS50235">
    <property type="entry name" value="USP_3"/>
    <property type="match status" value="1"/>
</dbReference>
<dbReference type="PANTHER" id="PTHR24006">
    <property type="entry name" value="UBIQUITIN CARBOXYL-TERMINAL HYDROLASE"/>
    <property type="match status" value="1"/>
</dbReference>
<keyword evidence="5" id="KW-0833">Ubl conjugation pathway</keyword>
<dbReference type="InterPro" id="IPR038765">
    <property type="entry name" value="Papain-like_cys_pep_sf"/>
</dbReference>
<dbReference type="EC" id="3.4.19.12" evidence="3"/>
<feature type="compositionally biased region" description="Polar residues" evidence="8">
    <location>
        <begin position="493"/>
        <end position="507"/>
    </location>
</feature>
<feature type="compositionally biased region" description="Basic and acidic residues" evidence="8">
    <location>
        <begin position="274"/>
        <end position="288"/>
    </location>
</feature>
<evidence type="ECO:0000313" key="11">
    <source>
        <dbReference type="Proteomes" id="UP000717515"/>
    </source>
</evidence>
<dbReference type="GO" id="GO:0005634">
    <property type="term" value="C:nucleus"/>
    <property type="evidence" value="ECO:0007669"/>
    <property type="project" value="TreeGrafter"/>
</dbReference>
<keyword evidence="4" id="KW-0645">Protease</keyword>
<dbReference type="Pfam" id="PF00443">
    <property type="entry name" value="UCH"/>
    <property type="match status" value="1"/>
</dbReference>
<feature type="compositionally biased region" description="Polar residues" evidence="8">
    <location>
        <begin position="312"/>
        <end position="321"/>
    </location>
</feature>
<feature type="region of interest" description="Disordered" evidence="8">
    <location>
        <begin position="493"/>
        <end position="527"/>
    </location>
</feature>
<keyword evidence="6" id="KW-0378">Hydrolase</keyword>
<protein>
    <recommendedName>
        <fullName evidence="3">ubiquitinyl hydrolase 1</fullName>
        <ecNumber evidence="3">3.4.19.12</ecNumber>
    </recommendedName>
</protein>
<evidence type="ECO:0000256" key="8">
    <source>
        <dbReference type="SAM" id="MobiDB-lite"/>
    </source>
</evidence>
<dbReference type="PANTHER" id="PTHR24006:SF888">
    <property type="entry name" value="UBIQUITIN CARBOXYL-TERMINAL HYDROLASE 30"/>
    <property type="match status" value="1"/>
</dbReference>
<gene>
    <name evidence="10" type="ORF">KVV02_000676</name>
</gene>
<reference evidence="10" key="1">
    <citation type="submission" date="2021-07" db="EMBL/GenBank/DDBJ databases">
        <title>Draft genome of Mortierella alpina, strain LL118, isolated from an aspen leaf litter sample.</title>
        <authorList>
            <person name="Yang S."/>
            <person name="Vinatzer B.A."/>
        </authorList>
    </citation>
    <scope>NUCLEOTIDE SEQUENCE</scope>
    <source>
        <strain evidence="10">LL118</strain>
    </source>
</reference>
<feature type="region of interest" description="Disordered" evidence="8">
    <location>
        <begin position="105"/>
        <end position="170"/>
    </location>
</feature>
<dbReference type="Proteomes" id="UP000717515">
    <property type="component" value="Unassembled WGS sequence"/>
</dbReference>
<feature type="compositionally biased region" description="Low complexity" evidence="8">
    <location>
        <begin position="123"/>
        <end position="151"/>
    </location>
</feature>
<dbReference type="GO" id="GO:0006508">
    <property type="term" value="P:proteolysis"/>
    <property type="evidence" value="ECO:0007669"/>
    <property type="project" value="UniProtKB-KW"/>
</dbReference>
<feature type="compositionally biased region" description="Basic and acidic residues" evidence="8">
    <location>
        <begin position="297"/>
        <end position="307"/>
    </location>
</feature>
<keyword evidence="7" id="KW-0788">Thiol protease</keyword>
<evidence type="ECO:0000256" key="4">
    <source>
        <dbReference type="ARBA" id="ARBA00022670"/>
    </source>
</evidence>
<comment type="caution">
    <text evidence="10">The sequence shown here is derived from an EMBL/GenBank/DDBJ whole genome shotgun (WGS) entry which is preliminary data.</text>
</comment>
<dbReference type="Gene3D" id="3.90.70.10">
    <property type="entry name" value="Cysteine proteinases"/>
    <property type="match status" value="1"/>
</dbReference>
<dbReference type="GO" id="GO:0005829">
    <property type="term" value="C:cytosol"/>
    <property type="evidence" value="ECO:0007669"/>
    <property type="project" value="TreeGrafter"/>
</dbReference>
<dbReference type="InterPro" id="IPR018200">
    <property type="entry name" value="USP_CS"/>
</dbReference>